<dbReference type="SUPFAM" id="SSF56601">
    <property type="entry name" value="beta-lactamase/transpeptidase-like"/>
    <property type="match status" value="1"/>
</dbReference>
<dbReference type="InterPro" id="IPR050491">
    <property type="entry name" value="AmpC-like"/>
</dbReference>
<evidence type="ECO:0000313" key="3">
    <source>
        <dbReference type="EMBL" id="SDD85346.1"/>
    </source>
</evidence>
<keyword evidence="1" id="KW-0732">Signal</keyword>
<feature type="domain" description="Beta-lactamase-related" evidence="2">
    <location>
        <begin position="36"/>
        <end position="327"/>
    </location>
</feature>
<organism evidence="3 4">
    <name type="scientific">Kordiimonas lacus</name>
    <dbReference type="NCBI Taxonomy" id="637679"/>
    <lineage>
        <taxon>Bacteria</taxon>
        <taxon>Pseudomonadati</taxon>
        <taxon>Pseudomonadota</taxon>
        <taxon>Alphaproteobacteria</taxon>
        <taxon>Kordiimonadales</taxon>
        <taxon>Kordiimonadaceae</taxon>
        <taxon>Kordiimonas</taxon>
    </lineage>
</organism>
<evidence type="ECO:0000256" key="1">
    <source>
        <dbReference type="SAM" id="SignalP"/>
    </source>
</evidence>
<feature type="chain" id="PRO_5010370568" evidence="1">
    <location>
        <begin position="21"/>
        <end position="350"/>
    </location>
</feature>
<keyword evidence="3" id="KW-0121">Carboxypeptidase</keyword>
<keyword evidence="3" id="KW-0645">Protease</keyword>
<proteinExistence type="predicted"/>
<gene>
    <name evidence="3" type="ORF">SAMN04488071_1484</name>
</gene>
<name>A0A1G6Y6Y2_9PROT</name>
<dbReference type="PANTHER" id="PTHR46825:SF7">
    <property type="entry name" value="D-ALANYL-D-ALANINE CARBOXYPEPTIDASE"/>
    <property type="match status" value="1"/>
</dbReference>
<dbReference type="InterPro" id="IPR001466">
    <property type="entry name" value="Beta-lactam-related"/>
</dbReference>
<keyword evidence="3" id="KW-0378">Hydrolase</keyword>
<dbReference type="Gene3D" id="3.40.710.10">
    <property type="entry name" value="DD-peptidase/beta-lactamase superfamily"/>
    <property type="match status" value="1"/>
</dbReference>
<protein>
    <submittedName>
        <fullName evidence="3">D-alanyl-D-alanine carboxypeptidase</fullName>
    </submittedName>
</protein>
<dbReference type="RefSeq" id="WP_082714450.1">
    <property type="nucleotide sequence ID" value="NZ_FNAK01000003.1"/>
</dbReference>
<accession>A0A1G6Y6Y2</accession>
<dbReference type="GO" id="GO:0004180">
    <property type="term" value="F:carboxypeptidase activity"/>
    <property type="evidence" value="ECO:0007669"/>
    <property type="project" value="UniProtKB-KW"/>
</dbReference>
<keyword evidence="4" id="KW-1185">Reference proteome</keyword>
<dbReference type="STRING" id="637679.GCA_001550055_01165"/>
<dbReference type="Pfam" id="PF00144">
    <property type="entry name" value="Beta-lactamase"/>
    <property type="match status" value="1"/>
</dbReference>
<dbReference type="AlphaFoldDB" id="A0A1G6Y6Y2"/>
<evidence type="ECO:0000313" key="4">
    <source>
        <dbReference type="Proteomes" id="UP000183685"/>
    </source>
</evidence>
<dbReference type="InterPro" id="IPR012338">
    <property type="entry name" value="Beta-lactam/transpept-like"/>
</dbReference>
<sequence length="350" mass="37866">MRGLFVGALLAAVAATTVGAGDLADQFTATAGDGVSASFFVLDNNGGTIDLAGDKLDHTTPVRIASVTKTFVAATALRLVEEGKLDITQPINHYIDARFDELLTSDGYDTSAIRVKHLLSHTGGLVDHTHGKPFFDTLLAVPAHHWTREEQVKGAVDWLDPLGEPGEKFSYSDTGYVLLGHIIEKQSGLSLAAAVRSYLALDSFDLKNTYWELVEVNTGAEARRAHQYFQGMDTHGWSATLDHYGGGGLVSTTEDMAIFFSALFGGDVFKKEGTLDLMLSQEGLPDASPYRLGIFVYEVDGVTFYEHSGFWGTLAIYVPSQKRAIAGAVLHQKHFKAMRDAMVGLVTEGM</sequence>
<dbReference type="EMBL" id="FNAK01000003">
    <property type="protein sequence ID" value="SDD85346.1"/>
    <property type="molecule type" value="Genomic_DNA"/>
</dbReference>
<dbReference type="PANTHER" id="PTHR46825">
    <property type="entry name" value="D-ALANYL-D-ALANINE-CARBOXYPEPTIDASE/ENDOPEPTIDASE AMPH"/>
    <property type="match status" value="1"/>
</dbReference>
<dbReference type="OrthoDB" id="9808046at2"/>
<reference evidence="3 4" key="1">
    <citation type="submission" date="2016-10" db="EMBL/GenBank/DDBJ databases">
        <authorList>
            <person name="de Groot N.N."/>
        </authorList>
    </citation>
    <scope>NUCLEOTIDE SEQUENCE [LARGE SCALE GENOMIC DNA]</scope>
    <source>
        <strain evidence="3 4">CGMCC 1.9109</strain>
    </source>
</reference>
<dbReference type="Proteomes" id="UP000183685">
    <property type="component" value="Unassembled WGS sequence"/>
</dbReference>
<feature type="signal peptide" evidence="1">
    <location>
        <begin position="1"/>
        <end position="20"/>
    </location>
</feature>
<evidence type="ECO:0000259" key="2">
    <source>
        <dbReference type="Pfam" id="PF00144"/>
    </source>
</evidence>